<evidence type="ECO:0000256" key="6">
    <source>
        <dbReference type="ARBA" id="ARBA00022967"/>
    </source>
</evidence>
<dbReference type="Gene3D" id="3.40.50.300">
    <property type="entry name" value="P-loop containing nucleotide triphosphate hydrolases"/>
    <property type="match status" value="1"/>
</dbReference>
<dbReference type="SUPFAM" id="SSF52540">
    <property type="entry name" value="P-loop containing nucleoside triphosphate hydrolases"/>
    <property type="match status" value="1"/>
</dbReference>
<name>A0A7K3MBH1_9ACTN</name>
<dbReference type="NCBIfam" id="TIGR01188">
    <property type="entry name" value="drrA"/>
    <property type="match status" value="1"/>
</dbReference>
<dbReference type="InterPro" id="IPR017871">
    <property type="entry name" value="ABC_transporter-like_CS"/>
</dbReference>
<dbReference type="PROSITE" id="PS50893">
    <property type="entry name" value="ABC_TRANSPORTER_2"/>
    <property type="match status" value="1"/>
</dbReference>
<dbReference type="InterPro" id="IPR003439">
    <property type="entry name" value="ABC_transporter-like_ATP-bd"/>
</dbReference>
<dbReference type="GO" id="GO:0005886">
    <property type="term" value="C:plasma membrane"/>
    <property type="evidence" value="ECO:0007669"/>
    <property type="project" value="UniProtKB-SubCell"/>
</dbReference>
<dbReference type="InterPro" id="IPR027417">
    <property type="entry name" value="P-loop_NTPase"/>
</dbReference>
<keyword evidence="5 11" id="KW-0067">ATP-binding</keyword>
<dbReference type="GO" id="GO:0005524">
    <property type="term" value="F:ATP binding"/>
    <property type="evidence" value="ECO:0007669"/>
    <property type="project" value="UniProtKB-KW"/>
</dbReference>
<dbReference type="InterPro" id="IPR050763">
    <property type="entry name" value="ABC_transporter_ATP-binding"/>
</dbReference>
<accession>A0A7K3MBH1</accession>
<dbReference type="GO" id="GO:0046677">
    <property type="term" value="P:response to antibiotic"/>
    <property type="evidence" value="ECO:0007669"/>
    <property type="project" value="UniProtKB-KW"/>
</dbReference>
<evidence type="ECO:0000256" key="3">
    <source>
        <dbReference type="ARBA" id="ARBA00022475"/>
    </source>
</evidence>
<organism evidence="11 12">
    <name type="scientific">Phytoactinopolyspora mesophila</name>
    <dbReference type="NCBI Taxonomy" id="2650750"/>
    <lineage>
        <taxon>Bacteria</taxon>
        <taxon>Bacillati</taxon>
        <taxon>Actinomycetota</taxon>
        <taxon>Actinomycetes</taxon>
        <taxon>Jiangellales</taxon>
        <taxon>Jiangellaceae</taxon>
        <taxon>Phytoactinopolyspora</taxon>
    </lineage>
</organism>
<keyword evidence="3" id="KW-1003">Cell membrane</keyword>
<dbReference type="Pfam" id="PF00005">
    <property type="entry name" value="ABC_tran"/>
    <property type="match status" value="1"/>
</dbReference>
<sequence>MTAMIEAEGLTKRYGETTALGGLDLVAPAGQVTAVLGPNGAGKTTFVRAVATLLRLDSGRLRVAGVDVARDPGRVRRAIGLAGQYAAVEPAMTGRENLQMVARLYGQDRRSARRSADRLLEQLGLTDAGDRRVRTYSGGMRRRLDLGASLVGQPRLLLLDEPTTGLDPRSRIELWEATRELVASGTDVLLTTQYLDEADHLADLIVIIDRGRVVAAGTPAELKRRVGGSVIDAHVRHRADLPRLAEVLSQLDDGDVQVEASTHRVSVPVDHGADRLVAAVHAIEAAEVILDDIALRSPTLDEVFLALTGQSVAVSTGATSTPGEHPR</sequence>
<reference evidence="11 12" key="1">
    <citation type="submission" date="2019-11" db="EMBL/GenBank/DDBJ databases">
        <authorList>
            <person name="Li X.-J."/>
            <person name="Feng X.-M."/>
        </authorList>
    </citation>
    <scope>NUCLEOTIDE SEQUENCE [LARGE SCALE GENOMIC DNA]</scope>
    <source>
        <strain evidence="11 12">XMNu-373</strain>
    </source>
</reference>
<dbReference type="PANTHER" id="PTHR42711">
    <property type="entry name" value="ABC TRANSPORTER ATP-BINDING PROTEIN"/>
    <property type="match status" value="1"/>
</dbReference>
<dbReference type="PANTHER" id="PTHR42711:SF19">
    <property type="entry name" value="DOXORUBICIN RESISTANCE ATP-BINDING PROTEIN DRRA"/>
    <property type="match status" value="1"/>
</dbReference>
<evidence type="ECO:0000256" key="1">
    <source>
        <dbReference type="ARBA" id="ARBA00004413"/>
    </source>
</evidence>
<keyword evidence="2" id="KW-0813">Transport</keyword>
<comment type="subcellular location">
    <subcellularLocation>
        <location evidence="1">Cell membrane</location>
        <topology evidence="1">Peripheral membrane protein</topology>
        <orientation evidence="1">Cytoplasmic side</orientation>
    </subcellularLocation>
</comment>
<dbReference type="SMART" id="SM00382">
    <property type="entry name" value="AAA"/>
    <property type="match status" value="1"/>
</dbReference>
<keyword evidence="7" id="KW-0472">Membrane</keyword>
<dbReference type="AlphaFoldDB" id="A0A7K3MBH1"/>
<feature type="domain" description="ABC transporter" evidence="10">
    <location>
        <begin position="5"/>
        <end position="235"/>
    </location>
</feature>
<dbReference type="Proteomes" id="UP000460435">
    <property type="component" value="Unassembled WGS sequence"/>
</dbReference>
<evidence type="ECO:0000256" key="5">
    <source>
        <dbReference type="ARBA" id="ARBA00022840"/>
    </source>
</evidence>
<evidence type="ECO:0000256" key="7">
    <source>
        <dbReference type="ARBA" id="ARBA00023136"/>
    </source>
</evidence>
<dbReference type="RefSeq" id="WP_162453353.1">
    <property type="nucleotide sequence ID" value="NZ_WLZY01000013.1"/>
</dbReference>
<dbReference type="InterPro" id="IPR003593">
    <property type="entry name" value="AAA+_ATPase"/>
</dbReference>
<gene>
    <name evidence="11" type="ORF">F7O44_26550</name>
</gene>
<dbReference type="PROSITE" id="PS00211">
    <property type="entry name" value="ABC_TRANSPORTER_1"/>
    <property type="match status" value="1"/>
</dbReference>
<evidence type="ECO:0000256" key="8">
    <source>
        <dbReference type="ARBA" id="ARBA00023251"/>
    </source>
</evidence>
<evidence type="ECO:0000259" key="10">
    <source>
        <dbReference type="PROSITE" id="PS50893"/>
    </source>
</evidence>
<keyword evidence="12" id="KW-1185">Reference proteome</keyword>
<protein>
    <submittedName>
        <fullName evidence="11">ATP-binding cassette domain-containing protein</fullName>
    </submittedName>
</protein>
<keyword evidence="4" id="KW-0547">Nucleotide-binding</keyword>
<dbReference type="EMBL" id="WLZY01000013">
    <property type="protein sequence ID" value="NDL60643.1"/>
    <property type="molecule type" value="Genomic_DNA"/>
</dbReference>
<dbReference type="GO" id="GO:0043215">
    <property type="term" value="P:daunorubicin transport"/>
    <property type="evidence" value="ECO:0007669"/>
    <property type="project" value="InterPro"/>
</dbReference>
<keyword evidence="6" id="KW-1278">Translocase</keyword>
<proteinExistence type="inferred from homology"/>
<evidence type="ECO:0000256" key="9">
    <source>
        <dbReference type="ARBA" id="ARBA00049985"/>
    </source>
</evidence>
<keyword evidence="8" id="KW-0046">Antibiotic resistance</keyword>
<comment type="similarity">
    <text evidence="9">Belongs to the ABC transporter superfamily. Drug exporter-1 (DrugE1) (TC 3.A.1.105) family.</text>
</comment>
<evidence type="ECO:0000313" key="12">
    <source>
        <dbReference type="Proteomes" id="UP000460435"/>
    </source>
</evidence>
<evidence type="ECO:0000256" key="4">
    <source>
        <dbReference type="ARBA" id="ARBA00022741"/>
    </source>
</evidence>
<evidence type="ECO:0000313" key="11">
    <source>
        <dbReference type="EMBL" id="NDL60643.1"/>
    </source>
</evidence>
<evidence type="ECO:0000256" key="2">
    <source>
        <dbReference type="ARBA" id="ARBA00022448"/>
    </source>
</evidence>
<dbReference type="GO" id="GO:0016887">
    <property type="term" value="F:ATP hydrolysis activity"/>
    <property type="evidence" value="ECO:0007669"/>
    <property type="project" value="InterPro"/>
</dbReference>
<dbReference type="InterPro" id="IPR005894">
    <property type="entry name" value="DrrA"/>
</dbReference>
<dbReference type="GO" id="GO:1900753">
    <property type="term" value="P:doxorubicin transport"/>
    <property type="evidence" value="ECO:0007669"/>
    <property type="project" value="InterPro"/>
</dbReference>
<comment type="caution">
    <text evidence="11">The sequence shown here is derived from an EMBL/GenBank/DDBJ whole genome shotgun (WGS) entry which is preliminary data.</text>
</comment>